<evidence type="ECO:0000313" key="3">
    <source>
        <dbReference type="Proteomes" id="UP001295684"/>
    </source>
</evidence>
<evidence type="ECO:0008006" key="4">
    <source>
        <dbReference type="Google" id="ProtNLM"/>
    </source>
</evidence>
<name>A0AAD1Y5U0_EUPCR</name>
<gene>
    <name evidence="2" type="ORF">ECRASSUSDP1_LOCUS27290</name>
</gene>
<evidence type="ECO:0000313" key="2">
    <source>
        <dbReference type="EMBL" id="CAI2385708.1"/>
    </source>
</evidence>
<reference evidence="2" key="1">
    <citation type="submission" date="2023-07" db="EMBL/GenBank/DDBJ databases">
        <authorList>
            <consortium name="AG Swart"/>
            <person name="Singh M."/>
            <person name="Singh A."/>
            <person name="Seah K."/>
            <person name="Emmerich C."/>
        </authorList>
    </citation>
    <scope>NUCLEOTIDE SEQUENCE</scope>
    <source>
        <strain evidence="2">DP1</strain>
    </source>
</reference>
<comment type="caution">
    <text evidence="2">The sequence shown here is derived from an EMBL/GenBank/DDBJ whole genome shotgun (WGS) entry which is preliminary data.</text>
</comment>
<keyword evidence="3" id="KW-1185">Reference proteome</keyword>
<dbReference type="EMBL" id="CAMPGE010028155">
    <property type="protein sequence ID" value="CAI2385708.1"/>
    <property type="molecule type" value="Genomic_DNA"/>
</dbReference>
<feature type="compositionally biased region" description="Basic residues" evidence="1">
    <location>
        <begin position="629"/>
        <end position="647"/>
    </location>
</feature>
<accession>A0AAD1Y5U0</accession>
<feature type="region of interest" description="Disordered" evidence="1">
    <location>
        <begin position="603"/>
        <end position="663"/>
    </location>
</feature>
<organism evidence="2 3">
    <name type="scientific">Euplotes crassus</name>
    <dbReference type="NCBI Taxonomy" id="5936"/>
    <lineage>
        <taxon>Eukaryota</taxon>
        <taxon>Sar</taxon>
        <taxon>Alveolata</taxon>
        <taxon>Ciliophora</taxon>
        <taxon>Intramacronucleata</taxon>
        <taxon>Spirotrichea</taxon>
        <taxon>Hypotrichia</taxon>
        <taxon>Euplotida</taxon>
        <taxon>Euplotidae</taxon>
        <taxon>Moneuplotes</taxon>
    </lineage>
</organism>
<proteinExistence type="predicted"/>
<dbReference type="Proteomes" id="UP001295684">
    <property type="component" value="Unassembled WGS sequence"/>
</dbReference>
<protein>
    <recommendedName>
        <fullName evidence="4">DUF4378 domain-containing protein</fullName>
    </recommendedName>
</protein>
<sequence>MFYNRYISSQHNWSKNLSVSSKFTILLILSSRNMRPIKKNFQTSKTNSAKTYRHKTLSCSLQKGLFQTPDLKIQNSSPKTKIMFTQKEHSRSAQYHQFRFCRALLPINFPDGVSQASNCQRNRRKKENIQNNQIFKKKVKAKRKSVINKATKRKPLSVIETCSGRTRKGTFRGDKSKAGTVVEEAISHRKTLKGKSKTNIIKNSINKKIAEPKDSKFKKGLKQIKQDSNISGKLTNNVHTSTPKLMEAIKKIYKEKYLNTKGFKTSRPNDASYEYSTRSNKNLDLEHENAPAEENKVWEYPLKKPVVKKSENPKISRRKLSRSSCSKSKKDLGMDFLEIKPKKSAKPKKPNTKIKKNIKEHRIVNISVHKDKTRNEDCCSAYNYEVNENRTRTFEDYAKSKTKKSKAPVKKKIQKPNKTICKGIKTKRKFKEKSKLLKVKKGKLKLNKSCISKLCKAGSRTSRISDRSYNGPVQVNTSKNKRKRSGSISSNSNKDSKRTKSKSKGIKPASSMKMINVGNFEDGFEDEKPYEYVRFIIFRDNAQSSNYIKYKSFPSKFKRCREKSISELQFSLQQQIESIEGIEKSVQHSLKEKKIPLKKNLSKIKAKNSKNEGNRKLKRSKSSLSKSKVLSKNKTKARLGRHKRSKNGSKSSANLRSLSQKNESQGKRIEVAIPFQGIFMQDVSIESTPKLVNPQLTEQESIIIIQKWWRSVLSLRKANCISNLSKDHPPIKNLKRKKVKHSFSFGMDPNYTNITSNSNNSNAMFGCVTSKETPIFISQGFSEEYTNYKDKDGCKKTIISKGSESDLNPLLTEGTQEVRPEIDITSIEFNKEPQMRERSRPMAIEKPAVEEIFILNPTKQNSGHAPAKIDQSIKKREKSFDRNNNFSSSKVEISSEFQDSPLLKSKPEDKIESRLENIHDLAPMTLSRTMKRKLCKKRSKSLKEATPQMKGLLHEVMKDMVLELIDIEDFTSLRLNKSKNDIIPSPRIEANLLSSCSSEDMDNIVVNKLILDDSEDSMVHDQELKIEDLIQDLKDEHSNSPSECNYDLNFKGDSFMNLVESKNMSDSSGPSALFKNSFPDLNQPMIRDFLCKASFSNTELISQLPKINEELDRQYNTEGRKQSGDKSDRYNEKWCEAPKSSIENSEKSEKETCSNAMKAISEAKLTTERIKNLLNRSQNQLKNKDFEAISNYDSESSQSRISQLKEKIAREMSNSPLKPNLSIPGRIQNSPLKNQRNSDIEVKIITDLLIKNLISDCIKIPQRKSENEEIQPVIECALNLDLLEDEIPDQNVIVGPVGRRIIPDDLLERNCINIFQDFESIETQDLQKYDINSMMNPSTLEFDPYLLFEKSRSRKQKKELDQYLLEDFLDEVFNKICVRKDLFLIAFSQPTQNDPLICLEEIQNQARSKKVRDPRDYTLTDNLFKAACQAFIPSQDQCSICNTSMPIALLYGTQKDLCICNCNFQMNHDEFLDTTGYKEKISETSLKVSIYESSKLIHYKAIFDGINEAINSIRPMQNFKAHLPWSSMKVLPEYDITEVQRIYSKVKEILTSWSSSNAGPLPCSDCYTENDFNEELFTEMREQNLNLMLSEEVSNEASYKFYDIEETEVKIQLSKDIFDFLLSETVELLNLLE</sequence>
<feature type="region of interest" description="Disordered" evidence="1">
    <location>
        <begin position="462"/>
        <end position="510"/>
    </location>
</feature>
<evidence type="ECO:0000256" key="1">
    <source>
        <dbReference type="SAM" id="MobiDB-lite"/>
    </source>
</evidence>
<feature type="compositionally biased region" description="Basic and acidic residues" evidence="1">
    <location>
        <begin position="871"/>
        <end position="881"/>
    </location>
</feature>
<feature type="region of interest" description="Disordered" evidence="1">
    <location>
        <begin position="859"/>
        <end position="885"/>
    </location>
</feature>
<feature type="compositionally biased region" description="Polar residues" evidence="1">
    <location>
        <begin position="648"/>
        <end position="663"/>
    </location>
</feature>
<feature type="region of interest" description="Disordered" evidence="1">
    <location>
        <begin position="309"/>
        <end position="328"/>
    </location>
</feature>
<feature type="compositionally biased region" description="Polar residues" evidence="1">
    <location>
        <begin position="462"/>
        <end position="477"/>
    </location>
</feature>